<accession>A0ABQ9HIC5</accession>
<organism evidence="1 2">
    <name type="scientific">Dryococelus australis</name>
    <dbReference type="NCBI Taxonomy" id="614101"/>
    <lineage>
        <taxon>Eukaryota</taxon>
        <taxon>Metazoa</taxon>
        <taxon>Ecdysozoa</taxon>
        <taxon>Arthropoda</taxon>
        <taxon>Hexapoda</taxon>
        <taxon>Insecta</taxon>
        <taxon>Pterygota</taxon>
        <taxon>Neoptera</taxon>
        <taxon>Polyneoptera</taxon>
        <taxon>Phasmatodea</taxon>
        <taxon>Verophasmatodea</taxon>
        <taxon>Anareolatae</taxon>
        <taxon>Phasmatidae</taxon>
        <taxon>Eurycanthinae</taxon>
        <taxon>Dryococelus</taxon>
    </lineage>
</organism>
<dbReference type="Proteomes" id="UP001159363">
    <property type="component" value="Chromosome 4"/>
</dbReference>
<comment type="caution">
    <text evidence="1">The sequence shown here is derived from an EMBL/GenBank/DDBJ whole genome shotgun (WGS) entry which is preliminary data.</text>
</comment>
<dbReference type="EMBL" id="JARBHB010000005">
    <property type="protein sequence ID" value="KAJ8884082.1"/>
    <property type="molecule type" value="Genomic_DNA"/>
</dbReference>
<keyword evidence="2" id="KW-1185">Reference proteome</keyword>
<name>A0ABQ9HIC5_9NEOP</name>
<gene>
    <name evidence="1" type="ORF">PR048_015939</name>
</gene>
<protein>
    <submittedName>
        <fullName evidence="1">Uncharacterized protein</fullName>
    </submittedName>
</protein>
<reference evidence="1 2" key="1">
    <citation type="submission" date="2023-02" db="EMBL/GenBank/DDBJ databases">
        <title>LHISI_Scaffold_Assembly.</title>
        <authorList>
            <person name="Stuart O.P."/>
            <person name="Cleave R."/>
            <person name="Magrath M.J.L."/>
            <person name="Mikheyev A.S."/>
        </authorList>
    </citation>
    <scope>NUCLEOTIDE SEQUENCE [LARGE SCALE GENOMIC DNA]</scope>
    <source>
        <strain evidence="1">Daus_M_001</strain>
        <tissue evidence="1">Leg muscle</tissue>
    </source>
</reference>
<proteinExistence type="predicted"/>
<evidence type="ECO:0000313" key="1">
    <source>
        <dbReference type="EMBL" id="KAJ8884082.1"/>
    </source>
</evidence>
<evidence type="ECO:0000313" key="2">
    <source>
        <dbReference type="Proteomes" id="UP001159363"/>
    </source>
</evidence>
<sequence length="128" mass="14245">MLAEPSMSGSIGTGSGEVLLQEDNNISETLFKNSGKTSTKHRPDVINETVRHQIVSYAYKYKDMKTALSTEIVIVTSRGFPFQGDSTEIEDVPNGNFLGTLELLGKYNEITRDHLTKGPSITREKHER</sequence>